<comment type="caution">
    <text evidence="2">The sequence shown here is derived from an EMBL/GenBank/DDBJ whole genome shotgun (WGS) entry which is preliminary data.</text>
</comment>
<name>A0AAD7JUB9_9AGAR</name>
<dbReference type="Proteomes" id="UP001215280">
    <property type="component" value="Unassembled WGS sequence"/>
</dbReference>
<keyword evidence="3" id="KW-1185">Reference proteome</keyword>
<proteinExistence type="predicted"/>
<dbReference type="EMBL" id="JARJLG010000025">
    <property type="protein sequence ID" value="KAJ7769683.1"/>
    <property type="molecule type" value="Genomic_DNA"/>
</dbReference>
<organism evidence="2 3">
    <name type="scientific">Mycena maculata</name>
    <dbReference type="NCBI Taxonomy" id="230809"/>
    <lineage>
        <taxon>Eukaryota</taxon>
        <taxon>Fungi</taxon>
        <taxon>Dikarya</taxon>
        <taxon>Basidiomycota</taxon>
        <taxon>Agaricomycotina</taxon>
        <taxon>Agaricomycetes</taxon>
        <taxon>Agaricomycetidae</taxon>
        <taxon>Agaricales</taxon>
        <taxon>Marasmiineae</taxon>
        <taxon>Mycenaceae</taxon>
        <taxon>Mycena</taxon>
    </lineage>
</organism>
<sequence length="376" mass="41894">MIPSDHEPSESPVEGSDPTPVEAPLVPTSEPNPNAGVPLLQLSTELFDKIFADYSTIPDAFYINTHSLHDLSKFFERTDALTALSQTCRAMRDITLPRLWTRLDICRITDPVQISQWYETPIIMAALERKASGIAVSIVRQHVQTLTLLLSSHEPDAPLTALWNMLPKLPNLRKIQLLASACGTEVLKKTLGNAKLELPNVTTLFLEDGNAEFFQRICPNTTHIRCVAEFVEGSGGDLLLALTPKTERLDGMIDWRDLSLVDRLVANAPNLRTLEIRRPVDAELRIFSQDKAPAEWAQMIPKLVSLKHLAELVLTFPGEHEAADDAASIAAARMLMRTSRVAGPRRLVIRCVIAPHYVENDYITDFLQSSTTETFE</sequence>
<dbReference type="AlphaFoldDB" id="A0AAD7JUB9"/>
<evidence type="ECO:0000313" key="2">
    <source>
        <dbReference type="EMBL" id="KAJ7769683.1"/>
    </source>
</evidence>
<reference evidence="2" key="1">
    <citation type="submission" date="2023-03" db="EMBL/GenBank/DDBJ databases">
        <title>Massive genome expansion in bonnet fungi (Mycena s.s.) driven by repeated elements and novel gene families across ecological guilds.</title>
        <authorList>
            <consortium name="Lawrence Berkeley National Laboratory"/>
            <person name="Harder C.B."/>
            <person name="Miyauchi S."/>
            <person name="Viragh M."/>
            <person name="Kuo A."/>
            <person name="Thoen E."/>
            <person name="Andreopoulos B."/>
            <person name="Lu D."/>
            <person name="Skrede I."/>
            <person name="Drula E."/>
            <person name="Henrissat B."/>
            <person name="Morin E."/>
            <person name="Kohler A."/>
            <person name="Barry K."/>
            <person name="LaButti K."/>
            <person name="Morin E."/>
            <person name="Salamov A."/>
            <person name="Lipzen A."/>
            <person name="Mereny Z."/>
            <person name="Hegedus B."/>
            <person name="Baldrian P."/>
            <person name="Stursova M."/>
            <person name="Weitz H."/>
            <person name="Taylor A."/>
            <person name="Grigoriev I.V."/>
            <person name="Nagy L.G."/>
            <person name="Martin F."/>
            <person name="Kauserud H."/>
        </authorList>
    </citation>
    <scope>NUCLEOTIDE SEQUENCE</scope>
    <source>
        <strain evidence="2">CBHHK188m</strain>
    </source>
</reference>
<accession>A0AAD7JUB9</accession>
<feature type="region of interest" description="Disordered" evidence="1">
    <location>
        <begin position="1"/>
        <end position="34"/>
    </location>
</feature>
<protein>
    <recommendedName>
        <fullName evidence="4">F-box domain-containing protein</fullName>
    </recommendedName>
</protein>
<gene>
    <name evidence="2" type="ORF">DFH07DRAFT_938232</name>
</gene>
<evidence type="ECO:0000313" key="3">
    <source>
        <dbReference type="Proteomes" id="UP001215280"/>
    </source>
</evidence>
<evidence type="ECO:0000256" key="1">
    <source>
        <dbReference type="SAM" id="MobiDB-lite"/>
    </source>
</evidence>
<evidence type="ECO:0008006" key="4">
    <source>
        <dbReference type="Google" id="ProtNLM"/>
    </source>
</evidence>